<dbReference type="InterPro" id="IPR010787">
    <property type="entry name" value="DUF1385"/>
</dbReference>
<organism evidence="2">
    <name type="scientific">marine sediment metagenome</name>
    <dbReference type="NCBI Taxonomy" id="412755"/>
    <lineage>
        <taxon>unclassified sequences</taxon>
        <taxon>metagenomes</taxon>
        <taxon>ecological metagenomes</taxon>
    </lineage>
</organism>
<keyword evidence="1" id="KW-0472">Membrane</keyword>
<evidence type="ECO:0000256" key="1">
    <source>
        <dbReference type="SAM" id="Phobius"/>
    </source>
</evidence>
<comment type="caution">
    <text evidence="2">The sequence shown here is derived from an EMBL/GenBank/DDBJ whole genome shotgun (WGS) entry which is preliminary data.</text>
</comment>
<dbReference type="AlphaFoldDB" id="X1K0L0"/>
<sequence>MKSDVKKNIPVGGQAVIDGVMMRSPNWYSVAIRKQSGEVDVKLFPIISIVKKYPIAKAPLIRGIVAFIENLILGFKSLVYSAEKISIAEEREEVKISGFQMTISIIIALILAIGIFFVLPTYLGKFVYRFISNVFLYNLIEGLIRFAILLLYIILVSLLKDIRTLFEYHGAEHKTLHAYEAGDELTYENANKYSTLHMRCGTALLMIVV</sequence>
<name>X1K0L0_9ZZZZ</name>
<protein>
    <recommendedName>
        <fullName evidence="3">DUF1385 domain-containing protein</fullName>
    </recommendedName>
</protein>
<evidence type="ECO:0008006" key="3">
    <source>
        <dbReference type="Google" id="ProtNLM"/>
    </source>
</evidence>
<dbReference type="Pfam" id="PF07136">
    <property type="entry name" value="DUF1385"/>
    <property type="match status" value="1"/>
</dbReference>
<proteinExistence type="predicted"/>
<feature type="transmembrane region" description="Helical" evidence="1">
    <location>
        <begin position="101"/>
        <end position="123"/>
    </location>
</feature>
<dbReference type="PANTHER" id="PTHR42867:SF1">
    <property type="entry name" value="MEMBRANE PROTEIN-RELATED"/>
    <property type="match status" value="1"/>
</dbReference>
<feature type="transmembrane region" description="Helical" evidence="1">
    <location>
        <begin position="135"/>
        <end position="159"/>
    </location>
</feature>
<keyword evidence="1" id="KW-1133">Transmembrane helix</keyword>
<dbReference type="EMBL" id="BARV01000614">
    <property type="protein sequence ID" value="GAI00537.1"/>
    <property type="molecule type" value="Genomic_DNA"/>
</dbReference>
<keyword evidence="1" id="KW-0812">Transmembrane</keyword>
<accession>X1K0L0</accession>
<gene>
    <name evidence="2" type="ORF">S06H3_02184</name>
</gene>
<dbReference type="PANTHER" id="PTHR42867">
    <property type="entry name" value="MEMBRANE PROTEIN-RELATED"/>
    <property type="match status" value="1"/>
</dbReference>
<evidence type="ECO:0000313" key="2">
    <source>
        <dbReference type="EMBL" id="GAI00537.1"/>
    </source>
</evidence>
<reference evidence="2" key="1">
    <citation type="journal article" date="2014" name="Front. Microbiol.">
        <title>High frequency of phylogenetically diverse reductive dehalogenase-homologous genes in deep subseafloor sedimentary metagenomes.</title>
        <authorList>
            <person name="Kawai M."/>
            <person name="Futagami T."/>
            <person name="Toyoda A."/>
            <person name="Takaki Y."/>
            <person name="Nishi S."/>
            <person name="Hori S."/>
            <person name="Arai W."/>
            <person name="Tsubouchi T."/>
            <person name="Morono Y."/>
            <person name="Uchiyama I."/>
            <person name="Ito T."/>
            <person name="Fujiyama A."/>
            <person name="Inagaki F."/>
            <person name="Takami H."/>
        </authorList>
    </citation>
    <scope>NUCLEOTIDE SEQUENCE</scope>
    <source>
        <strain evidence="2">Expedition CK06-06</strain>
    </source>
</reference>
<feature type="non-terminal residue" evidence="2">
    <location>
        <position position="209"/>
    </location>
</feature>